<dbReference type="EMBL" id="FOVL01000023">
    <property type="protein sequence ID" value="SFN89312.1"/>
    <property type="molecule type" value="Genomic_DNA"/>
</dbReference>
<accession>A0A1I5CQV0</accession>
<reference evidence="1 2" key="1">
    <citation type="submission" date="2016-10" db="EMBL/GenBank/DDBJ databases">
        <authorList>
            <person name="de Groot N.N."/>
        </authorList>
    </citation>
    <scope>NUCLEOTIDE SEQUENCE [LARGE SCALE GENOMIC DNA]</scope>
    <source>
        <strain evidence="1 2">DSM 17794</strain>
    </source>
</reference>
<keyword evidence="2" id="KW-1185">Reference proteome</keyword>
<dbReference type="AlphaFoldDB" id="A0A1I5CQV0"/>
<proteinExistence type="predicted"/>
<protein>
    <submittedName>
        <fullName evidence="1">Uncharacterized protein</fullName>
    </submittedName>
</protein>
<dbReference type="Pfam" id="PF18849">
    <property type="entry name" value="baeRF_family7"/>
    <property type="match status" value="1"/>
</dbReference>
<name>A0A1I5CQV0_9FLAO</name>
<dbReference type="RefSeq" id="WP_093411059.1">
    <property type="nucleotide sequence ID" value="NZ_FOVL01000023.1"/>
</dbReference>
<dbReference type="OrthoDB" id="4393931at2"/>
<gene>
    <name evidence="1" type="ORF">SAMN05660413_02969</name>
</gene>
<evidence type="ECO:0000313" key="1">
    <source>
        <dbReference type="EMBL" id="SFN89312.1"/>
    </source>
</evidence>
<dbReference type="STRING" id="287099.SAMN05660413_02969"/>
<dbReference type="InterPro" id="IPR040837">
    <property type="entry name" value="Bact_RF_family7"/>
</dbReference>
<organism evidence="1 2">
    <name type="scientific">Salegentibacter flavus</name>
    <dbReference type="NCBI Taxonomy" id="287099"/>
    <lineage>
        <taxon>Bacteria</taxon>
        <taxon>Pseudomonadati</taxon>
        <taxon>Bacteroidota</taxon>
        <taxon>Flavobacteriia</taxon>
        <taxon>Flavobacteriales</taxon>
        <taxon>Flavobacteriaceae</taxon>
        <taxon>Salegentibacter</taxon>
    </lineage>
</organism>
<dbReference type="Proteomes" id="UP000199153">
    <property type="component" value="Unassembled WGS sequence"/>
</dbReference>
<sequence>MSLISEKEFQELAGFNNEVSVSIFIPTERAGKDVLEEKSKTHLKSLWKEIKNKLEKKEVSKDKIEKLDEPIQELLNDKGFWRHQSDGLAIYVAEDFFRKFTLPLKFDTHYYINREFYLKPLVPLFSGDGRFYLLSLQVENVEFFEASKYSITPVKIDDLTPARLEDTVGYDYEEKSLQQKSSASSMGQQAMHGHAGADRERKNEIFRFFRAVDQGLHSLLQEEKLPLLVACQDYLFPIYKEANTYDNLYPEAVTGNPKDTDMLGLHQRAWETIEPLFEKQKRDKLNQFHDQNGKTAVSIHDILPGVHQGKVDTLFLDRNAEIWGTYNEDKMKVDIQEGQRNGNFSLMNWAARNVLNQGGNVFLLDEEQMPENSSKMNAIFRYS</sequence>
<evidence type="ECO:0000313" key="2">
    <source>
        <dbReference type="Proteomes" id="UP000199153"/>
    </source>
</evidence>